<feature type="compositionally biased region" description="Low complexity" evidence="1">
    <location>
        <begin position="58"/>
        <end position="74"/>
    </location>
</feature>
<organism evidence="3 4">
    <name type="scientific">Blastomyces percursus</name>
    <dbReference type="NCBI Taxonomy" id="1658174"/>
    <lineage>
        <taxon>Eukaryota</taxon>
        <taxon>Fungi</taxon>
        <taxon>Dikarya</taxon>
        <taxon>Ascomycota</taxon>
        <taxon>Pezizomycotina</taxon>
        <taxon>Eurotiomycetes</taxon>
        <taxon>Eurotiomycetidae</taxon>
        <taxon>Onygenales</taxon>
        <taxon>Ajellomycetaceae</taxon>
        <taxon>Blastomyces</taxon>
    </lineage>
</organism>
<feature type="region of interest" description="Disordered" evidence="1">
    <location>
        <begin position="46"/>
        <end position="74"/>
    </location>
</feature>
<proteinExistence type="predicted"/>
<protein>
    <submittedName>
        <fullName evidence="3">Uncharacterized protein</fullName>
    </submittedName>
</protein>
<gene>
    <name evidence="3" type="ORF">ACJ73_06135</name>
</gene>
<evidence type="ECO:0000313" key="4">
    <source>
        <dbReference type="Proteomes" id="UP000242791"/>
    </source>
</evidence>
<feature type="region of interest" description="Disordered" evidence="1">
    <location>
        <begin position="226"/>
        <end position="245"/>
    </location>
</feature>
<dbReference type="VEuPathDB" id="FungiDB:ACJ73_06135"/>
<dbReference type="Proteomes" id="UP000242791">
    <property type="component" value="Unassembled WGS sequence"/>
</dbReference>
<evidence type="ECO:0000256" key="2">
    <source>
        <dbReference type="SAM" id="SignalP"/>
    </source>
</evidence>
<keyword evidence="2" id="KW-0732">Signal</keyword>
<feature type="chain" id="PRO_5013018267" evidence="2">
    <location>
        <begin position="24"/>
        <end position="245"/>
    </location>
</feature>
<keyword evidence="4" id="KW-1185">Reference proteome</keyword>
<comment type="caution">
    <text evidence="3">The sequence shown here is derived from an EMBL/GenBank/DDBJ whole genome shotgun (WGS) entry which is preliminary data.</text>
</comment>
<sequence>MKISRSSACVVLYFLCAAIGTSAAPVDAEQFPDPRAEIPKTTENITFVPEPTLPPIPSSTSWTTSSTSTGGPTTTMTYESTTPIPTSYSSSESGSVPGAKWPLPTRFPAGPEIPKSSVSRARSLEPSIARRSTVGITYRLVAQSIFLGQPLYARADMSVPGEVLVAMDPDSTRASPVELNNGTVAFKTGGNETLFLTWRGSEFTPSILLATLTTTAGVTNVNRDNSTGMLTWDGATENPNGWMGK</sequence>
<evidence type="ECO:0000313" key="3">
    <source>
        <dbReference type="EMBL" id="OJD22518.1"/>
    </source>
</evidence>
<feature type="signal peptide" evidence="2">
    <location>
        <begin position="1"/>
        <end position="23"/>
    </location>
</feature>
<dbReference type="EMBL" id="LGTZ01001035">
    <property type="protein sequence ID" value="OJD22518.1"/>
    <property type="molecule type" value="Genomic_DNA"/>
</dbReference>
<reference evidence="3 4" key="1">
    <citation type="submission" date="2015-08" db="EMBL/GenBank/DDBJ databases">
        <title>Emmonsia species relationships and genome sequence.</title>
        <authorList>
            <person name="Cuomo C.A."/>
            <person name="Schwartz I.S."/>
            <person name="Kenyon C."/>
            <person name="De Hoog G.S."/>
            <person name="Govender N.P."/>
            <person name="Botha A."/>
            <person name="Moreno L."/>
            <person name="De Vries M."/>
            <person name="Munoz J.F."/>
            <person name="Stielow J.B."/>
        </authorList>
    </citation>
    <scope>NUCLEOTIDE SEQUENCE [LARGE SCALE GENOMIC DNA]</scope>
    <source>
        <strain evidence="3 4">EI222</strain>
    </source>
</reference>
<dbReference type="OrthoDB" id="10570634at2759"/>
<dbReference type="AlphaFoldDB" id="A0A1J9Q1N3"/>
<evidence type="ECO:0000256" key="1">
    <source>
        <dbReference type="SAM" id="MobiDB-lite"/>
    </source>
</evidence>
<name>A0A1J9Q1N3_9EURO</name>
<accession>A0A1J9Q1N3</accession>